<keyword evidence="3" id="KW-1185">Reference proteome</keyword>
<feature type="repeat" description="ANK" evidence="1">
    <location>
        <begin position="71"/>
        <end position="96"/>
    </location>
</feature>
<protein>
    <submittedName>
        <fullName evidence="2">Salt-inducible zinc finger 1, TANDEM ZINC FINGER 11</fullName>
    </submittedName>
</protein>
<dbReference type="EMBL" id="BSYR01000020">
    <property type="protein sequence ID" value="GMI85620.1"/>
    <property type="molecule type" value="Genomic_DNA"/>
</dbReference>
<accession>A0A9W7HWE2</accession>
<gene>
    <name evidence="2" type="ORF">HRI_002231300</name>
</gene>
<dbReference type="PROSITE" id="PS50297">
    <property type="entry name" value="ANK_REP_REGION"/>
    <property type="match status" value="1"/>
</dbReference>
<evidence type="ECO:0000313" key="3">
    <source>
        <dbReference type="Proteomes" id="UP001165190"/>
    </source>
</evidence>
<dbReference type="Proteomes" id="UP001165190">
    <property type="component" value="Unassembled WGS sequence"/>
</dbReference>
<evidence type="ECO:0000313" key="2">
    <source>
        <dbReference type="EMBL" id="GMI85620.1"/>
    </source>
</evidence>
<dbReference type="OrthoDB" id="1740047at2759"/>
<evidence type="ECO:0000256" key="1">
    <source>
        <dbReference type="PROSITE-ProRule" id="PRU00023"/>
    </source>
</evidence>
<keyword evidence="1" id="KW-0040">ANK repeat</keyword>
<reference evidence="2" key="1">
    <citation type="submission" date="2023-05" db="EMBL/GenBank/DDBJ databases">
        <title>Genome and transcriptome analyses reveal genes involved in the formation of fine ridges on petal epidermal cells in Hibiscus trionum.</title>
        <authorList>
            <person name="Koshimizu S."/>
            <person name="Masuda S."/>
            <person name="Ishii T."/>
            <person name="Shirasu K."/>
            <person name="Hoshino A."/>
            <person name="Arita M."/>
        </authorList>
    </citation>
    <scope>NUCLEOTIDE SEQUENCE</scope>
    <source>
        <strain evidence="2">Hamamatsu line</strain>
    </source>
</reference>
<name>A0A9W7HWE2_HIBTR</name>
<dbReference type="InterPro" id="IPR002110">
    <property type="entry name" value="Ankyrin_rpt"/>
</dbReference>
<organism evidence="2 3">
    <name type="scientific">Hibiscus trionum</name>
    <name type="common">Flower of an hour</name>
    <dbReference type="NCBI Taxonomy" id="183268"/>
    <lineage>
        <taxon>Eukaryota</taxon>
        <taxon>Viridiplantae</taxon>
        <taxon>Streptophyta</taxon>
        <taxon>Embryophyta</taxon>
        <taxon>Tracheophyta</taxon>
        <taxon>Spermatophyta</taxon>
        <taxon>Magnoliopsida</taxon>
        <taxon>eudicotyledons</taxon>
        <taxon>Gunneridae</taxon>
        <taxon>Pentapetalae</taxon>
        <taxon>rosids</taxon>
        <taxon>malvids</taxon>
        <taxon>Malvales</taxon>
        <taxon>Malvaceae</taxon>
        <taxon>Malvoideae</taxon>
        <taxon>Hibiscus</taxon>
    </lineage>
</organism>
<dbReference type="PROSITE" id="PS50088">
    <property type="entry name" value="ANK_REPEAT"/>
    <property type="match status" value="1"/>
</dbReference>
<sequence>MCSGSKSELMPSNFIMEELKAGAPGECSMLLEWAASDDLVASKREVEEKGLDFDEASYWYGIIGSRKMGFEERTPLIIAAMLGSVEVLKYIIGSGN</sequence>
<proteinExistence type="predicted"/>
<dbReference type="AlphaFoldDB" id="A0A9W7HWE2"/>
<comment type="caution">
    <text evidence="2">The sequence shown here is derived from an EMBL/GenBank/DDBJ whole genome shotgun (WGS) entry which is preliminary data.</text>
</comment>